<dbReference type="PANTHER" id="PTHR46730">
    <property type="entry name" value="POLYCYSTIN-1"/>
    <property type="match status" value="1"/>
</dbReference>
<gene>
    <name evidence="6" type="ORF">ElyMa_000225100</name>
</gene>
<dbReference type="Proteomes" id="UP000762676">
    <property type="component" value="Unassembled WGS sequence"/>
</dbReference>
<evidence type="ECO:0000256" key="2">
    <source>
        <dbReference type="ARBA" id="ARBA00022692"/>
    </source>
</evidence>
<dbReference type="InterPro" id="IPR013783">
    <property type="entry name" value="Ig-like_fold"/>
</dbReference>
<accession>A0AAV4EYV9</accession>
<dbReference type="InterPro" id="IPR035986">
    <property type="entry name" value="PKD_dom_sf"/>
</dbReference>
<dbReference type="AlphaFoldDB" id="A0AAV4EYV9"/>
<proteinExistence type="predicted"/>
<keyword evidence="3" id="KW-0677">Repeat</keyword>
<evidence type="ECO:0000256" key="1">
    <source>
        <dbReference type="ARBA" id="ARBA00004370"/>
    </source>
</evidence>
<comment type="subcellular location">
    <subcellularLocation>
        <location evidence="1">Membrane</location>
    </subcellularLocation>
</comment>
<dbReference type="GO" id="GO:0005261">
    <property type="term" value="F:monoatomic cation channel activity"/>
    <property type="evidence" value="ECO:0007669"/>
    <property type="project" value="TreeGrafter"/>
</dbReference>
<dbReference type="Gene3D" id="2.60.40.10">
    <property type="entry name" value="Immunoglobulins"/>
    <property type="match status" value="1"/>
</dbReference>
<name>A0AAV4EYV9_9GAST</name>
<evidence type="ECO:0000313" key="6">
    <source>
        <dbReference type="EMBL" id="GFR66293.1"/>
    </source>
</evidence>
<organism evidence="6 7">
    <name type="scientific">Elysia marginata</name>
    <dbReference type="NCBI Taxonomy" id="1093978"/>
    <lineage>
        <taxon>Eukaryota</taxon>
        <taxon>Metazoa</taxon>
        <taxon>Spiralia</taxon>
        <taxon>Lophotrochozoa</taxon>
        <taxon>Mollusca</taxon>
        <taxon>Gastropoda</taxon>
        <taxon>Heterobranchia</taxon>
        <taxon>Euthyneura</taxon>
        <taxon>Panpulmonata</taxon>
        <taxon>Sacoglossa</taxon>
        <taxon>Placobranchoidea</taxon>
        <taxon>Plakobranchidae</taxon>
        <taxon>Elysia</taxon>
    </lineage>
</organism>
<keyword evidence="4" id="KW-1133">Transmembrane helix</keyword>
<dbReference type="PANTHER" id="PTHR46730:SF4">
    <property type="entry name" value="POLYCYSTIC KIDNEY DISEASE PROTEIN 1-LIKE 1"/>
    <property type="match status" value="1"/>
</dbReference>
<comment type="caution">
    <text evidence="6">The sequence shown here is derived from an EMBL/GenBank/DDBJ whole genome shotgun (WGS) entry which is preliminary data.</text>
</comment>
<evidence type="ECO:0000256" key="4">
    <source>
        <dbReference type="ARBA" id="ARBA00022989"/>
    </source>
</evidence>
<evidence type="ECO:0000313" key="7">
    <source>
        <dbReference type="Proteomes" id="UP000762676"/>
    </source>
</evidence>
<dbReference type="GO" id="GO:0006816">
    <property type="term" value="P:calcium ion transport"/>
    <property type="evidence" value="ECO:0007669"/>
    <property type="project" value="TreeGrafter"/>
</dbReference>
<dbReference type="GO" id="GO:0005886">
    <property type="term" value="C:plasma membrane"/>
    <property type="evidence" value="ECO:0007669"/>
    <property type="project" value="TreeGrafter"/>
</dbReference>
<keyword evidence="7" id="KW-1185">Reference proteome</keyword>
<sequence length="472" mass="51328">MKAERVTELLLATRDRDLSERHDRQRHGAGHLMDGWSGDTTITIVEKLVNPHFQNTFSKAALGLPYEVNFCLHRGPSFAMCNLTFDFDDGSALTKIQRAGEGQNGCDKQTVTYNDKISRTITVTAETILETDSASITVDVIDGFQDSDIDARVQGVVNFGSPSVFEIEFTGGTVPEANSVQIYIDYGDGTTADSGPHSFAIASTGQTKTIQHVYAYDSTFTAQVQVFSDCCRVVQNVTVGVYKAITNLQAELYYLADIPAGQKKNGLEDNSLLYPTNKPLHFNMTNQDNAFAETYDVTVNAGGAVIITCQKLTSEFSILLNDSGPHTIDVTATNPSSSDSISTKSITMYELIEGFSVAEANSKVAPFEQKLLDISFDKVGTETCVYVDYGDGTKYIYSDNLVKCTESAYAAVAPSNRLALTGLTQLSHAYSAEQYYQMTVLAKNDHSSFTETLGFSITGLDCSKPTVSIPEG</sequence>
<keyword evidence="5" id="KW-0472">Membrane</keyword>
<dbReference type="SUPFAM" id="SSF49299">
    <property type="entry name" value="PKD domain"/>
    <property type="match status" value="1"/>
</dbReference>
<evidence type="ECO:0000256" key="5">
    <source>
        <dbReference type="ARBA" id="ARBA00023136"/>
    </source>
</evidence>
<evidence type="ECO:0000256" key="3">
    <source>
        <dbReference type="ARBA" id="ARBA00022737"/>
    </source>
</evidence>
<protein>
    <submittedName>
        <fullName evidence="6">Location of vulva defective 1</fullName>
    </submittedName>
</protein>
<keyword evidence="2" id="KW-0812">Transmembrane</keyword>
<dbReference type="EMBL" id="BMAT01000437">
    <property type="protein sequence ID" value="GFR66293.1"/>
    <property type="molecule type" value="Genomic_DNA"/>
</dbReference>
<reference evidence="6 7" key="1">
    <citation type="journal article" date="2021" name="Elife">
        <title>Chloroplast acquisition without the gene transfer in kleptoplastic sea slugs, Plakobranchus ocellatus.</title>
        <authorList>
            <person name="Maeda T."/>
            <person name="Takahashi S."/>
            <person name="Yoshida T."/>
            <person name="Shimamura S."/>
            <person name="Takaki Y."/>
            <person name="Nagai Y."/>
            <person name="Toyoda A."/>
            <person name="Suzuki Y."/>
            <person name="Arimoto A."/>
            <person name="Ishii H."/>
            <person name="Satoh N."/>
            <person name="Nishiyama T."/>
            <person name="Hasebe M."/>
            <person name="Maruyama T."/>
            <person name="Minagawa J."/>
            <person name="Obokata J."/>
            <person name="Shigenobu S."/>
        </authorList>
    </citation>
    <scope>NUCLEOTIDE SEQUENCE [LARGE SCALE GENOMIC DNA]</scope>
</reference>